<dbReference type="InterPro" id="IPR015943">
    <property type="entry name" value="WD40/YVTN_repeat-like_dom_sf"/>
</dbReference>
<evidence type="ECO:0000259" key="14">
    <source>
        <dbReference type="PROSITE" id="PS51004"/>
    </source>
</evidence>
<dbReference type="InterPro" id="IPR046800">
    <property type="entry name" value="Plexin_RBD"/>
</dbReference>
<dbReference type="Gene3D" id="2.60.40.10">
    <property type="entry name" value="Immunoglobulins"/>
    <property type="match status" value="3"/>
</dbReference>
<keyword evidence="6" id="KW-0677">Repeat</keyword>
<name>A0A0V0J7F0_SCHSO</name>
<dbReference type="SMART" id="SM00630">
    <property type="entry name" value="Sema"/>
    <property type="match status" value="1"/>
</dbReference>
<dbReference type="GO" id="GO:0002116">
    <property type="term" value="C:semaphorin receptor complex"/>
    <property type="evidence" value="ECO:0007669"/>
    <property type="project" value="TreeGrafter"/>
</dbReference>
<dbReference type="Pfam" id="PF08337">
    <property type="entry name" value="Plexin_cytopl"/>
    <property type="match status" value="1"/>
</dbReference>
<sequence>MIFFSTYCRLNSLTERVLPGHQVFILLIFTQVLFALNGMKLTADFKLAKEDLKEPYLAPPKLLFRRFNNSAIAYLYVAAVNTIIQLDQQSLELTEIRVTGPKNFSIFRFPSLCYNYPQQNAPSLPPGYSPDNCGPRPTDVYVKAWATATAAKKSSEAFSYNEISHYDTFYPLNDDFQTMEDTLYACYNIFHGSCEGMRLTNISVTKTWNERPSDSSFFHQEFSPSIPIPVVNWNAALSATIVLDENYMYVAQEPDKIQDMTVVDIAPLAVRLRDFDYVSKQPNPESTMKFRVSDFPIQYKFSFHYTHVHVSDATKGIGSRIKQPRIYFVLQQPDNSEPKQWKTRISRICAEDTRFDSYTEITMACDGCITNEKIFNALHMATRGTVGSILAHERHSLVEDSSEAPQWSRKKQNSEDYSNVLLVAFAAQPIDRLVHSLSGTFFTQEHDFVPYLMRGTAISFYSMAEVDVRFDLVVSNCLSGIGRMRPNHFVGDEIPRRCTRDSSLLFRLKHYGYCPNHKPLNWPVSGSERSERLVAPSLMILEENVTGMAITRVSDNFTVLVIATDEGLLAKYEVESSNRTRRLSTLRLTRRRKPLRGLTLDDSGLVAFAVSDDKVYRVELQDCASYRSCAACLAARDPYCGWCINKGLCSPKSHCLPPDDRELSSLGQDVALPPSSDLWLSYLSRPDLCPLIAHVSPSGVESPSVAYRRRVGSSKDPLEAARYRPNPVILQLSRLLADSLPLALRGPQKPRLLCSFRPAPASLKHLAKSWAASGDYVASEELKTALQLIVPGEVIEQTDASLLFNSDEVQCSSPDPARLPPLPDDEPSLQMIISLEMTTSSAWVHHSQSIEPHARKPFTEVQSLAAGLFSVYDCSRLRDCRSCSRSRFGCLWCLSEERCLSVTDVQYGVLCPDLPGDPYVTGHQSTCSLVQTGSGCSCPSFIIEPTYLSVASLAAFSITAYVSNLKAFATRFVCSEGCFGEHVNGIYDPENSTVTCQFAEIDFSKVILTANFSNLPEPGKWHPNLDAGMQHGIVKCPVELFWFSDRDRHGPPMGHPVVNRKASALEIFETSRMAQYCDSCLALPARFHAGWCLPTGLSSSGSCVTREKCLRRALPGTRWLQSSDTCLDPQILSVSPENATFDGLTTLIVRGVNFGSDLEKLILNLVGDTEVACRTSSDGFLPSRQFKCRLDEVPLSNAEKHLTARLKLTVVGVSSEVSSIPFHFLTPSVTGFIPSRGPIAGGTLIRVHGTNLNVGAAISVFLILNTPNTQSKTRCSVKLLTPQLLLCTTVGIQSAMSSREISDMEGIGIKSTLLLQHDATLTEFADYEFSFTPNPVIRRVPTSSVLMSGGTLIHVFGEFLDVIANPMVVFYYKGWEYVSSCQFTQGHLCCVSPALQMPENPSALHRTLRSAPVISSSSPVQEDFVGDHSARNGSVFSTTVLRSERLALLEPRFVAVGIDVDDKDFADPVASSSQPSLAGSRLTVPYGFVLDNVASALVVGTLEVLPNPRVLPFPDDLRIEPFASTPDENEDELASISYANLGNSSIVTHSRDHHLLRLHGHFESLVDAPTLQSPEELSVRIGNSHECYVTAVTAEELRCDLSRQGLQEDEEYEVKIRFGQYLEARPGRIQFKQISIFGDRGRMGIIVGGVLVVVFVLLSFIIFVIWCRFHRLERNLEVKFQQRWAEQEKCVARAFKQDFMELQTHMVEFAQDLNKSSLPFRDYQTYCLFSLFPDYHNELQRPRGLNCGTDIAITPALRGALSNGVVTDMTATLANPTLGHPLFSSFHVPRELHVDVHRGIQLLQSLLFNKHFVFVFVRAIEDDERVSARDRSHVASLLSIILQSDMVYLTSIIFILISDLLQRCHSYGGDSRLLTAFRRSESVVAKMLSNWLTFLLFNFIKDQIGGQLFFLYRALLQQLNTGPQDVVTGNARYTLDTGTLLKTDFLSPQIVLLVTDPEGLFNFGQEKLSVKVLLCDTITQAKAKILDAIYRNVPYSQQIKPQEVQLGKISETNGICPPPSHNIVCVMNDYDIKIRRDARLAATQGPPYPLNCLHDYGLTNNDVVALVRLNAHMTATLQPYHDSAPGRNLLKSHCHQNSSFDTSFSSAFGSTVRSCQPSTAAFINPSVGAPLNGGMVPIAETPLCYPVGISDSPDPHMWYHLEKPTPSSDSNHKQSVSYRSFDSRRRSKDICASSTSPAVYDDGYAQKPNCYCCAKTPASQTWRRRGHLSQLESGLPGVDAASLRRWLEADVSSLGEDFAGSSGRRRRVRRRKRRPRSTTSANRNDLLVSPDGQVESTLVDRQMTRLPCEVLLNRLLKTRMSVLQYMDNVVELIFGVQSSGPPACIKFLFDFLDKQAVHLRIRDPDIVHAWKSNCLHLRFWNQVLTNLDYIFDIPLARNTALESSFLSFSQAITYACSPVLDKVTKDSPFNKVLFAADIQVGKFHFFYKPQSVSS</sequence>
<reference evidence="15" key="1">
    <citation type="submission" date="2016-01" db="EMBL/GenBank/DDBJ databases">
        <title>Reference transcriptome for the parasite Schistocephalus solidus: insights into the molecular evolution of parasitism.</title>
        <authorList>
            <person name="Hebert F.O."/>
            <person name="Grambauer S."/>
            <person name="Barber I."/>
            <person name="Landry C.R."/>
            <person name="Aubin-Horth N."/>
        </authorList>
    </citation>
    <scope>NUCLEOTIDE SEQUENCE</scope>
</reference>
<dbReference type="SUPFAM" id="SSF101912">
    <property type="entry name" value="Sema domain"/>
    <property type="match status" value="1"/>
</dbReference>
<dbReference type="InterPro" id="IPR036352">
    <property type="entry name" value="Semap_dom_sf"/>
</dbReference>
<comment type="caution">
    <text evidence="11">Lacks conserved residue(s) required for the propagation of feature annotation.</text>
</comment>
<keyword evidence="8 13" id="KW-0472">Membrane</keyword>
<evidence type="ECO:0000256" key="5">
    <source>
        <dbReference type="ARBA" id="ARBA00022729"/>
    </source>
</evidence>
<evidence type="ECO:0000313" key="15">
    <source>
        <dbReference type="EMBL" id="JAP61028.1"/>
    </source>
</evidence>
<dbReference type="PROSITE" id="PS51004">
    <property type="entry name" value="SEMA"/>
    <property type="match status" value="1"/>
</dbReference>
<dbReference type="InterPro" id="IPR013783">
    <property type="entry name" value="Ig-like_fold"/>
</dbReference>
<dbReference type="SUPFAM" id="SSF81296">
    <property type="entry name" value="E set domains"/>
    <property type="match status" value="1"/>
</dbReference>
<dbReference type="Pfam" id="PF01833">
    <property type="entry name" value="TIG"/>
    <property type="match status" value="1"/>
</dbReference>
<evidence type="ECO:0000256" key="10">
    <source>
        <dbReference type="ARBA" id="ARBA00023180"/>
    </source>
</evidence>
<feature type="compositionally biased region" description="Basic residues" evidence="12">
    <location>
        <begin position="2263"/>
        <end position="2276"/>
    </location>
</feature>
<dbReference type="SUPFAM" id="SSF48350">
    <property type="entry name" value="GTPase activation domain, GAP"/>
    <property type="match status" value="1"/>
</dbReference>
<protein>
    <recommendedName>
        <fullName evidence="14">Sema domain-containing protein</fullName>
    </recommendedName>
</protein>
<dbReference type="InterPro" id="IPR008936">
    <property type="entry name" value="Rho_GTPase_activation_prot"/>
</dbReference>
<evidence type="ECO:0000256" key="13">
    <source>
        <dbReference type="SAM" id="Phobius"/>
    </source>
</evidence>
<dbReference type="InterPro" id="IPR014756">
    <property type="entry name" value="Ig_E-set"/>
</dbReference>
<dbReference type="InterPro" id="IPR013548">
    <property type="entry name" value="Plexin_cytoplasmic_RasGAP_dom"/>
</dbReference>
<keyword evidence="5" id="KW-0732">Signal</keyword>
<feature type="domain" description="Sema" evidence="14">
    <location>
        <begin position="31"/>
        <end position="620"/>
    </location>
</feature>
<gene>
    <name evidence="15" type="ORF">TR121571</name>
</gene>
<feature type="region of interest" description="Disordered" evidence="12">
    <location>
        <begin position="2162"/>
        <end position="2181"/>
    </location>
</feature>
<evidence type="ECO:0000256" key="8">
    <source>
        <dbReference type="ARBA" id="ARBA00023136"/>
    </source>
</evidence>
<evidence type="ECO:0000256" key="9">
    <source>
        <dbReference type="ARBA" id="ARBA00023157"/>
    </source>
</evidence>
<evidence type="ECO:0000256" key="7">
    <source>
        <dbReference type="ARBA" id="ARBA00022989"/>
    </source>
</evidence>
<feature type="compositionally biased region" description="Polar residues" evidence="12">
    <location>
        <begin position="2165"/>
        <end position="2180"/>
    </location>
</feature>
<feature type="region of interest" description="Disordered" evidence="12">
    <location>
        <begin position="2258"/>
        <end position="2287"/>
    </location>
</feature>
<dbReference type="PANTHER" id="PTHR22625">
    <property type="entry name" value="PLEXIN"/>
    <property type="match status" value="1"/>
</dbReference>
<evidence type="ECO:0000256" key="4">
    <source>
        <dbReference type="ARBA" id="ARBA00022692"/>
    </source>
</evidence>
<keyword evidence="10" id="KW-0325">Glycoprotein</keyword>
<dbReference type="EMBL" id="GEEE01002197">
    <property type="protein sequence ID" value="JAP61028.1"/>
    <property type="molecule type" value="Transcribed_RNA"/>
</dbReference>
<evidence type="ECO:0000256" key="12">
    <source>
        <dbReference type="SAM" id="MobiDB-lite"/>
    </source>
</evidence>
<accession>A0A0V0J7F0</accession>
<dbReference type="InterPro" id="IPR002165">
    <property type="entry name" value="Plexin_repeat"/>
</dbReference>
<feature type="transmembrane region" description="Helical" evidence="13">
    <location>
        <begin position="1643"/>
        <end position="1666"/>
    </location>
</feature>
<evidence type="ECO:0000256" key="2">
    <source>
        <dbReference type="ARBA" id="ARBA00010297"/>
    </source>
</evidence>
<keyword evidence="3" id="KW-1003">Cell membrane</keyword>
<evidence type="ECO:0000256" key="1">
    <source>
        <dbReference type="ARBA" id="ARBA00004162"/>
    </source>
</evidence>
<keyword evidence="7 13" id="KW-1133">Transmembrane helix</keyword>
<dbReference type="SUPFAM" id="SSF103575">
    <property type="entry name" value="Plexin repeat"/>
    <property type="match status" value="1"/>
</dbReference>
<dbReference type="InterPro" id="IPR016201">
    <property type="entry name" value="PSI"/>
</dbReference>
<comment type="similarity">
    <text evidence="2">Belongs to the plexin family.</text>
</comment>
<dbReference type="SMART" id="SM00423">
    <property type="entry name" value="PSI"/>
    <property type="match status" value="3"/>
</dbReference>
<feature type="transmembrane region" description="Helical" evidence="13">
    <location>
        <begin position="1834"/>
        <end position="1857"/>
    </location>
</feature>
<proteinExistence type="inferred from homology"/>
<dbReference type="InterPro" id="IPR001627">
    <property type="entry name" value="Semap_dom"/>
</dbReference>
<organism evidence="15">
    <name type="scientific">Schistocephalus solidus</name>
    <name type="common">Tapeworm</name>
    <dbReference type="NCBI Taxonomy" id="70667"/>
    <lineage>
        <taxon>Eukaryota</taxon>
        <taxon>Metazoa</taxon>
        <taxon>Spiralia</taxon>
        <taxon>Lophotrochozoa</taxon>
        <taxon>Platyhelminthes</taxon>
        <taxon>Cestoda</taxon>
        <taxon>Eucestoda</taxon>
        <taxon>Diphyllobothriidea</taxon>
        <taxon>Diphyllobothriidae</taxon>
        <taxon>Schistocephalus</taxon>
    </lineage>
</organism>
<dbReference type="Gene3D" id="1.10.506.10">
    <property type="entry name" value="GTPase Activation - p120gap, domain 1"/>
    <property type="match status" value="2"/>
</dbReference>
<comment type="subcellular location">
    <subcellularLocation>
        <location evidence="1">Cell membrane</location>
        <topology evidence="1">Single-pass membrane protein</topology>
    </subcellularLocation>
</comment>
<dbReference type="PANTHER" id="PTHR22625:SF70">
    <property type="entry name" value="PLEXIN A, ISOFORM A"/>
    <property type="match status" value="1"/>
</dbReference>
<dbReference type="InterPro" id="IPR031148">
    <property type="entry name" value="Plexin"/>
</dbReference>
<keyword evidence="4 13" id="KW-0812">Transmembrane</keyword>
<dbReference type="Gene3D" id="2.130.10.10">
    <property type="entry name" value="YVTN repeat-like/Quinoprotein amine dehydrogenase"/>
    <property type="match status" value="1"/>
</dbReference>
<dbReference type="SMART" id="SM00429">
    <property type="entry name" value="IPT"/>
    <property type="match status" value="3"/>
</dbReference>
<keyword evidence="9" id="KW-1015">Disulfide bond</keyword>
<evidence type="ECO:0000256" key="3">
    <source>
        <dbReference type="ARBA" id="ARBA00022475"/>
    </source>
</evidence>
<dbReference type="GO" id="GO:0017154">
    <property type="term" value="F:semaphorin receptor activity"/>
    <property type="evidence" value="ECO:0007669"/>
    <property type="project" value="InterPro"/>
</dbReference>
<evidence type="ECO:0000256" key="6">
    <source>
        <dbReference type="ARBA" id="ARBA00022737"/>
    </source>
</evidence>
<evidence type="ECO:0000256" key="11">
    <source>
        <dbReference type="PROSITE-ProRule" id="PRU00352"/>
    </source>
</evidence>
<dbReference type="Gene3D" id="3.10.20.90">
    <property type="entry name" value="Phosphatidylinositol 3-kinase Catalytic Subunit, Chain A, domain 1"/>
    <property type="match status" value="1"/>
</dbReference>
<dbReference type="GO" id="GO:0005886">
    <property type="term" value="C:plasma membrane"/>
    <property type="evidence" value="ECO:0007669"/>
    <property type="project" value="UniProtKB-SubCell"/>
</dbReference>
<dbReference type="Pfam" id="PF20170">
    <property type="entry name" value="Plexin_RBD"/>
    <property type="match status" value="1"/>
</dbReference>
<dbReference type="Pfam" id="PF01437">
    <property type="entry name" value="PSI"/>
    <property type="match status" value="1"/>
</dbReference>
<dbReference type="InterPro" id="IPR002909">
    <property type="entry name" value="IPT_dom"/>
</dbReference>
<dbReference type="GO" id="GO:0030334">
    <property type="term" value="P:regulation of cell migration"/>
    <property type="evidence" value="ECO:0007669"/>
    <property type="project" value="TreeGrafter"/>
</dbReference>